<evidence type="ECO:0000256" key="2">
    <source>
        <dbReference type="SAM" id="Phobius"/>
    </source>
</evidence>
<keyword evidence="4" id="KW-1185">Reference proteome</keyword>
<dbReference type="RefSeq" id="WP_202056507.1">
    <property type="nucleotide sequence ID" value="NZ_JAEQMY010000005.1"/>
</dbReference>
<dbReference type="AlphaFoldDB" id="A0A936ZCQ9"/>
<reference evidence="3" key="1">
    <citation type="submission" date="2021-01" db="EMBL/GenBank/DDBJ databases">
        <title>Microvirga sp.</title>
        <authorList>
            <person name="Kim M.K."/>
        </authorList>
    </citation>
    <scope>NUCLEOTIDE SEQUENCE</scope>
    <source>
        <strain evidence="3">5420S-16</strain>
    </source>
</reference>
<accession>A0A936ZCQ9</accession>
<sequence length="398" mass="42611">MIDDQTTHDSPNDSLRNWTRLTERMRAVIREEIDKIHPTDDARRALELIIESSVRPSEVDGAFKLTVIDQNSQPRMIEKDGQQVEFTLQDLIDEFRVRYPVLFRRAKTDPAVVSWPEEAPKTQEKPKRDWLSLDSGEPKPAAATAAEGAAAPLTPEPASVNADKGRVRIHEWSRNALKVLKPGPATDSAPIGPAATNPAAGPRATGHAIPVAAEHERNVFSGMRVRSWARPGLAVGALGILALLGVGAFLFQNDDPAAPQASAPQPAETAAADATPLREPEPSVTGSTASSSSLQGVPDVIDTATLSLKGEVVRLFGVEWAPGGGKPEDLTQYLKGREVSCEPMGANDTYRCQVGGQDLSRVVLFNGGGQPTADATPELKAAADKAREAKIGVWSKQP</sequence>
<dbReference type="SUPFAM" id="SSF50199">
    <property type="entry name" value="Staphylococcal nuclease"/>
    <property type="match status" value="1"/>
</dbReference>
<keyword evidence="2" id="KW-0812">Transmembrane</keyword>
<feature type="compositionally biased region" description="Low complexity" evidence="1">
    <location>
        <begin position="138"/>
        <end position="158"/>
    </location>
</feature>
<dbReference type="Proteomes" id="UP000605848">
    <property type="component" value="Unassembled WGS sequence"/>
</dbReference>
<name>A0A936ZCQ9_9HYPH</name>
<feature type="transmembrane region" description="Helical" evidence="2">
    <location>
        <begin position="233"/>
        <end position="251"/>
    </location>
</feature>
<feature type="compositionally biased region" description="Low complexity" evidence="1">
    <location>
        <begin position="283"/>
        <end position="293"/>
    </location>
</feature>
<keyword evidence="2" id="KW-0472">Membrane</keyword>
<feature type="region of interest" description="Disordered" evidence="1">
    <location>
        <begin position="257"/>
        <end position="295"/>
    </location>
</feature>
<proteinExistence type="predicted"/>
<evidence type="ECO:0000256" key="1">
    <source>
        <dbReference type="SAM" id="MobiDB-lite"/>
    </source>
</evidence>
<dbReference type="EMBL" id="JAEQMY010000005">
    <property type="protein sequence ID" value="MBL0403325.1"/>
    <property type="molecule type" value="Genomic_DNA"/>
</dbReference>
<evidence type="ECO:0000313" key="4">
    <source>
        <dbReference type="Proteomes" id="UP000605848"/>
    </source>
</evidence>
<feature type="region of interest" description="Disordered" evidence="1">
    <location>
        <begin position="114"/>
        <end position="164"/>
    </location>
</feature>
<keyword evidence="2" id="KW-1133">Transmembrane helix</keyword>
<feature type="region of interest" description="Disordered" evidence="1">
    <location>
        <begin position="178"/>
        <end position="205"/>
    </location>
</feature>
<dbReference type="InterPro" id="IPR035437">
    <property type="entry name" value="SNase_OB-fold_sf"/>
</dbReference>
<feature type="compositionally biased region" description="Basic and acidic residues" evidence="1">
    <location>
        <begin position="118"/>
        <end position="131"/>
    </location>
</feature>
<organism evidence="3 4">
    <name type="scientific">Microvirga aerilata</name>
    <dbReference type="NCBI Taxonomy" id="670292"/>
    <lineage>
        <taxon>Bacteria</taxon>
        <taxon>Pseudomonadati</taxon>
        <taxon>Pseudomonadota</taxon>
        <taxon>Alphaproteobacteria</taxon>
        <taxon>Hyphomicrobiales</taxon>
        <taxon>Methylobacteriaceae</taxon>
        <taxon>Microvirga</taxon>
    </lineage>
</organism>
<gene>
    <name evidence="3" type="ORF">JKG68_05045</name>
</gene>
<evidence type="ECO:0000313" key="3">
    <source>
        <dbReference type="EMBL" id="MBL0403325.1"/>
    </source>
</evidence>
<protein>
    <recommendedName>
        <fullName evidence="5">TNase-like domain-containing protein</fullName>
    </recommendedName>
</protein>
<comment type="caution">
    <text evidence="3">The sequence shown here is derived from an EMBL/GenBank/DDBJ whole genome shotgun (WGS) entry which is preliminary data.</text>
</comment>
<feature type="compositionally biased region" description="Low complexity" evidence="1">
    <location>
        <begin position="257"/>
        <end position="275"/>
    </location>
</feature>
<evidence type="ECO:0008006" key="5">
    <source>
        <dbReference type="Google" id="ProtNLM"/>
    </source>
</evidence>